<evidence type="ECO:0000256" key="1">
    <source>
        <dbReference type="ARBA" id="ARBA00022670"/>
    </source>
</evidence>
<feature type="domain" description="Peptidase family U32 C-terminal" evidence="4">
    <location>
        <begin position="320"/>
        <end position="401"/>
    </location>
</feature>
<accession>A0AAU8AA86</accession>
<protein>
    <submittedName>
        <fullName evidence="5">U32 family peptidase</fullName>
    </submittedName>
</protein>
<dbReference type="Gene3D" id="2.40.30.10">
    <property type="entry name" value="Translation factors"/>
    <property type="match status" value="1"/>
</dbReference>
<evidence type="ECO:0000256" key="2">
    <source>
        <dbReference type="ARBA" id="ARBA00022801"/>
    </source>
</evidence>
<proteinExistence type="inferred from homology"/>
<comment type="similarity">
    <text evidence="3">Belongs to the peptidase U32 family.</text>
</comment>
<dbReference type="InterPro" id="IPR051454">
    <property type="entry name" value="RNA/ubiquinone_mod_enzymes"/>
</dbReference>
<sequence length="405" mass="45500">MIELLAPAGNLETLETALYFGADAIYMAGKQYGLRAFADNFTEDGLAAASRLTHEYGKKLYVTVNSVLWNRDIPGLEGYLRYLSEIRADGIIVTDPAVLLLLRRSGIPLAVHISTQANTTNYLSASFWYEQGAERIVLSREVSLDDIAEIRKNVPAGLELEAFVHGSMCIAHSGRCLLSSVLTGRSGNRGACAQPCRWEYHLYEKGYDGQYFPVFEDDHGTYIMNSRDLMMIEHIPELVQAGVTSFKIEGRMKSAYYVASVVHAYRRAIDAYQKDPSAYCFNENLKEELIKSATRGFTTGFYFGNPYEDGQDTVRDTDPRRYIFTGKVISAEKDGFIEVEQRNKFSVGERLEVLSPRLESAAFFVESIRDSDGNMQESAPHPQQHVRINCPYALQPGDLLRRQDG</sequence>
<dbReference type="EMBL" id="CP117826">
    <property type="protein sequence ID" value="XCC62722.1"/>
    <property type="molecule type" value="Genomic_DNA"/>
</dbReference>
<dbReference type="Pfam" id="PF16325">
    <property type="entry name" value="Peptidase_U32_C"/>
    <property type="match status" value="1"/>
</dbReference>
<evidence type="ECO:0000313" key="5">
    <source>
        <dbReference type="EMBL" id="XCC62722.1"/>
    </source>
</evidence>
<dbReference type="Pfam" id="PF01136">
    <property type="entry name" value="Peptidase_U32"/>
    <property type="match status" value="1"/>
</dbReference>
<dbReference type="RefSeq" id="WP_353423726.1">
    <property type="nucleotide sequence ID" value="NZ_CP117826.1"/>
</dbReference>
<evidence type="ECO:0000259" key="4">
    <source>
        <dbReference type="Pfam" id="PF16325"/>
    </source>
</evidence>
<dbReference type="PROSITE" id="PS01276">
    <property type="entry name" value="PEPTIDASE_U32"/>
    <property type="match status" value="1"/>
</dbReference>
<name>A0AAU8AA86_9FIRM</name>
<gene>
    <name evidence="5" type="ORF">PUP29_02015</name>
</gene>
<dbReference type="PANTHER" id="PTHR30217">
    <property type="entry name" value="PEPTIDASE U32 FAMILY"/>
    <property type="match status" value="1"/>
</dbReference>
<reference evidence="5" key="1">
    <citation type="submission" date="2023-02" db="EMBL/GenBank/DDBJ databases">
        <title>Gut commensal Christensenella minuta modulates host metabolism via a new class of secondary bile acids.</title>
        <authorList>
            <person name="Liu C."/>
        </authorList>
    </citation>
    <scope>NUCLEOTIDE SEQUENCE</scope>
    <source>
        <strain evidence="5">CA70</strain>
    </source>
</reference>
<dbReference type="AlphaFoldDB" id="A0AAU8AA86"/>
<keyword evidence="1" id="KW-0645">Protease</keyword>
<dbReference type="GO" id="GO:0006508">
    <property type="term" value="P:proteolysis"/>
    <property type="evidence" value="ECO:0007669"/>
    <property type="project" value="UniProtKB-KW"/>
</dbReference>
<dbReference type="InterPro" id="IPR032525">
    <property type="entry name" value="Peptidase_U32_C"/>
</dbReference>
<evidence type="ECO:0000256" key="3">
    <source>
        <dbReference type="ARBA" id="ARBA00038374"/>
    </source>
</evidence>
<dbReference type="PANTHER" id="PTHR30217:SF6">
    <property type="entry name" value="TRNA HYDROXYLATION PROTEIN P"/>
    <property type="match status" value="1"/>
</dbReference>
<keyword evidence="2" id="KW-0378">Hydrolase</keyword>
<organism evidence="5">
    <name type="scientific">Christensenella massiliensis</name>
    <dbReference type="NCBI Taxonomy" id="1805714"/>
    <lineage>
        <taxon>Bacteria</taxon>
        <taxon>Bacillati</taxon>
        <taxon>Bacillota</taxon>
        <taxon>Clostridia</taxon>
        <taxon>Christensenellales</taxon>
        <taxon>Christensenellaceae</taxon>
        <taxon>Christensenella</taxon>
    </lineage>
</organism>
<dbReference type="GO" id="GO:0008233">
    <property type="term" value="F:peptidase activity"/>
    <property type="evidence" value="ECO:0007669"/>
    <property type="project" value="UniProtKB-KW"/>
</dbReference>
<dbReference type="InterPro" id="IPR001539">
    <property type="entry name" value="Peptidase_U32"/>
</dbReference>